<evidence type="ECO:0000259" key="9">
    <source>
        <dbReference type="Pfam" id="PF08323"/>
    </source>
</evidence>
<dbReference type="GO" id="GO:0005978">
    <property type="term" value="P:glycogen biosynthetic process"/>
    <property type="evidence" value="ECO:0007669"/>
    <property type="project" value="UniProtKB-UniRule"/>
</dbReference>
<dbReference type="UniPathway" id="UPA00164"/>
<reference evidence="10 11" key="1">
    <citation type="journal article" date="2017" name="ISME J.">
        <title>Potential for microbial H2 and metal transformations associated with novel bacteria and archaea in deep terrestrial subsurface sediments.</title>
        <authorList>
            <person name="Hernsdorf A.W."/>
            <person name="Amano Y."/>
            <person name="Miyakawa K."/>
            <person name="Ise K."/>
            <person name="Suzuki Y."/>
            <person name="Anantharaman K."/>
            <person name="Probst A."/>
            <person name="Burstein D."/>
            <person name="Thomas B.C."/>
            <person name="Banfield J.F."/>
        </authorList>
    </citation>
    <scope>NUCLEOTIDE SEQUENCE [LARGE SCALE GENOMIC DNA]</scope>
    <source>
        <strain evidence="10">HGW-Falkowbacteria-2</strain>
    </source>
</reference>
<feature type="binding site" evidence="7">
    <location>
        <position position="25"/>
    </location>
    <ligand>
        <name>ADP-alpha-D-glucose</name>
        <dbReference type="ChEBI" id="CHEBI:57498"/>
    </ligand>
</feature>
<dbReference type="GO" id="GO:0004373">
    <property type="term" value="F:alpha-1,4-glucan glucosyltransferase (UDP-glucose donor) activity"/>
    <property type="evidence" value="ECO:0007669"/>
    <property type="project" value="InterPro"/>
</dbReference>
<comment type="caution">
    <text evidence="10">The sequence shown here is derived from an EMBL/GenBank/DDBJ whole genome shotgun (WGS) entry which is preliminary data.</text>
</comment>
<gene>
    <name evidence="7" type="primary">glgA</name>
    <name evidence="10" type="ORF">CVU83_02235</name>
</gene>
<dbReference type="Pfam" id="PF00534">
    <property type="entry name" value="Glycos_transf_1"/>
    <property type="match status" value="1"/>
</dbReference>
<evidence type="ECO:0000256" key="7">
    <source>
        <dbReference type="HAMAP-Rule" id="MF_00484"/>
    </source>
</evidence>
<dbReference type="CDD" id="cd03791">
    <property type="entry name" value="GT5_Glycogen_synthase_DULL1-like"/>
    <property type="match status" value="1"/>
</dbReference>
<comment type="pathway">
    <text evidence="7">Glycan biosynthesis; glycogen biosynthesis.</text>
</comment>
<dbReference type="PANTHER" id="PTHR45825">
    <property type="entry name" value="GRANULE-BOUND STARCH SYNTHASE 1, CHLOROPLASTIC/AMYLOPLASTIC"/>
    <property type="match status" value="1"/>
</dbReference>
<dbReference type="InterPro" id="IPR011835">
    <property type="entry name" value="GS/SS"/>
</dbReference>
<feature type="domain" description="Glycosyl transferase family 1" evidence="8">
    <location>
        <begin position="296"/>
        <end position="440"/>
    </location>
</feature>
<evidence type="ECO:0000256" key="3">
    <source>
        <dbReference type="ARBA" id="ARBA00010281"/>
    </source>
</evidence>
<organism evidence="10 11">
    <name type="scientific">Candidatus Falkowbacteria bacterium HGW-Falkowbacteria-2</name>
    <dbReference type="NCBI Taxonomy" id="2013769"/>
    <lineage>
        <taxon>Bacteria</taxon>
        <taxon>Candidatus Falkowiibacteriota</taxon>
    </lineage>
</organism>
<dbReference type="Gene3D" id="3.40.50.2000">
    <property type="entry name" value="Glycogen Phosphorylase B"/>
    <property type="match status" value="2"/>
</dbReference>
<dbReference type="HAMAP" id="MF_00484">
    <property type="entry name" value="Glycogen_synth"/>
    <property type="match status" value="1"/>
</dbReference>
<accession>A0A2N2DZZ5</accession>
<evidence type="ECO:0000256" key="2">
    <source>
        <dbReference type="ARBA" id="ARBA00002764"/>
    </source>
</evidence>
<proteinExistence type="inferred from homology"/>
<dbReference type="Proteomes" id="UP000233325">
    <property type="component" value="Unassembled WGS sequence"/>
</dbReference>
<evidence type="ECO:0000256" key="1">
    <source>
        <dbReference type="ARBA" id="ARBA00001478"/>
    </source>
</evidence>
<keyword evidence="4 7" id="KW-0328">Glycosyltransferase</keyword>
<evidence type="ECO:0000259" key="8">
    <source>
        <dbReference type="Pfam" id="PF00534"/>
    </source>
</evidence>
<keyword evidence="5 7" id="KW-0808">Transferase</keyword>
<dbReference type="PANTHER" id="PTHR45825:SF11">
    <property type="entry name" value="ALPHA AMYLASE DOMAIN-CONTAINING PROTEIN"/>
    <property type="match status" value="1"/>
</dbReference>
<evidence type="ECO:0000256" key="4">
    <source>
        <dbReference type="ARBA" id="ARBA00022676"/>
    </source>
</evidence>
<name>A0A2N2DZZ5_9BACT</name>
<dbReference type="EC" id="2.4.1.21" evidence="7"/>
<dbReference type="AlphaFoldDB" id="A0A2N2DZZ5"/>
<protein>
    <recommendedName>
        <fullName evidence="7">Glycogen synthase</fullName>
        <ecNumber evidence="7">2.4.1.21</ecNumber>
    </recommendedName>
    <alternativeName>
        <fullName evidence="7">Starch [bacterial glycogen] synthase</fullName>
    </alternativeName>
</protein>
<comment type="similarity">
    <text evidence="3 7">Belongs to the glycosyltransferase 1 family. Bacterial/plant glycogen synthase subfamily.</text>
</comment>
<comment type="function">
    <text evidence="2 7">Synthesizes alpha-1,4-glucan chains using ADP-glucose.</text>
</comment>
<keyword evidence="6 7" id="KW-0320">Glycogen biosynthesis</keyword>
<dbReference type="Pfam" id="PF08323">
    <property type="entry name" value="Glyco_transf_5"/>
    <property type="match status" value="1"/>
</dbReference>
<evidence type="ECO:0000256" key="6">
    <source>
        <dbReference type="ARBA" id="ARBA00023056"/>
    </source>
</evidence>
<evidence type="ECO:0000256" key="5">
    <source>
        <dbReference type="ARBA" id="ARBA00022679"/>
    </source>
</evidence>
<comment type="catalytic activity">
    <reaction evidence="1 7">
        <text>[(1-&gt;4)-alpha-D-glucosyl](n) + ADP-alpha-D-glucose = [(1-&gt;4)-alpha-D-glucosyl](n+1) + ADP + H(+)</text>
        <dbReference type="Rhea" id="RHEA:18189"/>
        <dbReference type="Rhea" id="RHEA-COMP:9584"/>
        <dbReference type="Rhea" id="RHEA-COMP:9587"/>
        <dbReference type="ChEBI" id="CHEBI:15378"/>
        <dbReference type="ChEBI" id="CHEBI:15444"/>
        <dbReference type="ChEBI" id="CHEBI:57498"/>
        <dbReference type="ChEBI" id="CHEBI:456216"/>
        <dbReference type="EC" id="2.4.1.21"/>
    </reaction>
</comment>
<dbReference type="InterPro" id="IPR013534">
    <property type="entry name" value="Starch_synth_cat_dom"/>
</dbReference>
<sequence>MLKIKKKGNKINVLMCAAECVPLAKVGGLADVVGSLPAALTKEGITTRVLMPAHGTISLKRLKARRIIDFTVSAKGKKEKVLIYEALVGKTRFYLLHNKNYFRGHVYDGDNSEKYLFFCRAALEAIKLLPFKPDVIHAHDFHTASIITELGALKRKERPGLILTIHNLRHQGQTELAGLVDYGFNPDSFPAKAITEKNNKRILNILGAGILRADTITTVSPNYAKEILTPEYGYGLEKILRFRSKDLVGILNGIDVKEFDPKTDVRLARQYKAQTVKTGKSINKEAVLSYFKMESKQLPLFVFIARFSGQKGLDLLDAKLLSALNEQYPFQLILLGTGEKPLEKLAVEISEEIGEQARTLVAFDETLARSLYAASDFFLVPSLFEPCGLTQMIAMRYGSVPLVRATGGLKDTVIDGQTGLVFKRYSSEAFLASFKKALVMYYKDNRKYDCIQANCLKQDWSWDASAPLFAKLYKKA</sequence>
<dbReference type="EMBL" id="PHAH01000026">
    <property type="protein sequence ID" value="PKM88028.1"/>
    <property type="molecule type" value="Genomic_DNA"/>
</dbReference>
<evidence type="ECO:0000313" key="10">
    <source>
        <dbReference type="EMBL" id="PKM88028.1"/>
    </source>
</evidence>
<evidence type="ECO:0000313" key="11">
    <source>
        <dbReference type="Proteomes" id="UP000233325"/>
    </source>
</evidence>
<dbReference type="GO" id="GO:0009011">
    <property type="term" value="F:alpha-1,4-glucan glucosyltransferase (ADP-glucose donor) activity"/>
    <property type="evidence" value="ECO:0007669"/>
    <property type="project" value="UniProtKB-UniRule"/>
</dbReference>
<dbReference type="InterPro" id="IPR001296">
    <property type="entry name" value="Glyco_trans_1"/>
</dbReference>
<dbReference type="SUPFAM" id="SSF53756">
    <property type="entry name" value="UDP-Glycosyltransferase/glycogen phosphorylase"/>
    <property type="match status" value="1"/>
</dbReference>
<dbReference type="NCBIfam" id="TIGR02095">
    <property type="entry name" value="glgA"/>
    <property type="match status" value="1"/>
</dbReference>
<feature type="domain" description="Starch synthase catalytic" evidence="9">
    <location>
        <begin position="12"/>
        <end position="241"/>
    </location>
</feature>